<proteinExistence type="predicted"/>
<reference evidence="1 2" key="1">
    <citation type="submission" date="2020-01" db="EMBL/GenBank/DDBJ databases">
        <title>Draft genome sequence of Aspergillus udagawae IFM 46972.</title>
        <authorList>
            <person name="Takahashi H."/>
            <person name="Yaguchi T."/>
        </authorList>
    </citation>
    <scope>NUCLEOTIDE SEQUENCE [LARGE SCALE GENOMIC DNA]</scope>
    <source>
        <strain evidence="1 2">IFM 46972</strain>
    </source>
</reference>
<dbReference type="Proteomes" id="UP000465221">
    <property type="component" value="Unassembled WGS sequence"/>
</dbReference>
<organism evidence="1 2">
    <name type="scientific">Aspergillus udagawae</name>
    <dbReference type="NCBI Taxonomy" id="91492"/>
    <lineage>
        <taxon>Eukaryota</taxon>
        <taxon>Fungi</taxon>
        <taxon>Dikarya</taxon>
        <taxon>Ascomycota</taxon>
        <taxon>Pezizomycotina</taxon>
        <taxon>Eurotiomycetes</taxon>
        <taxon>Eurotiomycetidae</taxon>
        <taxon>Eurotiales</taxon>
        <taxon>Aspergillaceae</taxon>
        <taxon>Aspergillus</taxon>
        <taxon>Aspergillus subgen. Fumigati</taxon>
    </lineage>
</organism>
<protein>
    <submittedName>
        <fullName evidence="1">Uncharacterized protein</fullName>
    </submittedName>
</protein>
<comment type="caution">
    <text evidence="1">The sequence shown here is derived from an EMBL/GenBank/DDBJ whole genome shotgun (WGS) entry which is preliminary data.</text>
</comment>
<name>A0A8H3P1B1_9EURO</name>
<sequence length="115" mass="12452">MISTIATGTSGCRTSSITSRRNCSRFVHWFIFVSLDRLKDIDALLAAEDLILATASGLQGDWLRACSPAAKGLHQHSLPALTPANVNAARWQASSHSAIVNERSPPSLLARLEKR</sequence>
<dbReference type="EMBL" id="BLKC01000039">
    <property type="protein sequence ID" value="GFF39808.1"/>
    <property type="molecule type" value="Genomic_DNA"/>
</dbReference>
<evidence type="ECO:0000313" key="1">
    <source>
        <dbReference type="EMBL" id="GFF39808.1"/>
    </source>
</evidence>
<accession>A0A8H3P1B1</accession>
<dbReference type="AlphaFoldDB" id="A0A8H3P1B1"/>
<gene>
    <name evidence="1" type="ORF">IFM46972_06002</name>
</gene>
<evidence type="ECO:0000313" key="2">
    <source>
        <dbReference type="Proteomes" id="UP000465221"/>
    </source>
</evidence>